<comment type="function">
    <text evidence="7 14">Catalyzes the formation of sulfite from adenosine 5'-phosphosulfate (APS) using thioredoxin as an electron donor.</text>
</comment>
<dbReference type="RefSeq" id="WP_377062515.1">
    <property type="nucleotide sequence ID" value="NZ_JBHSJJ010000003.1"/>
</dbReference>
<feature type="binding site" evidence="14">
    <location>
        <position position="120"/>
    </location>
    <ligand>
        <name>[4Fe-4S] cluster</name>
        <dbReference type="ChEBI" id="CHEBI:49883"/>
    </ligand>
</feature>
<evidence type="ECO:0000256" key="8">
    <source>
        <dbReference type="ARBA" id="ARBA00024327"/>
    </source>
</evidence>
<evidence type="ECO:0000256" key="14">
    <source>
        <dbReference type="HAMAP-Rule" id="MF_00063"/>
    </source>
</evidence>
<dbReference type="EMBL" id="JBHSJJ010000003">
    <property type="protein sequence ID" value="MFC4871232.1"/>
    <property type="molecule type" value="Genomic_DNA"/>
</dbReference>
<comment type="cofactor">
    <cofactor evidence="14">
        <name>[4Fe-4S] cluster</name>
        <dbReference type="ChEBI" id="CHEBI:49883"/>
    </cofactor>
    <text evidence="14">Binds 1 [4Fe-4S] cluster per subunit.</text>
</comment>
<evidence type="ECO:0000313" key="16">
    <source>
        <dbReference type="EMBL" id="MFC4871232.1"/>
    </source>
</evidence>
<keyword evidence="3 14" id="KW-0479">Metal-binding</keyword>
<dbReference type="NCBIfam" id="TIGR00434">
    <property type="entry name" value="cysH"/>
    <property type="match status" value="1"/>
</dbReference>
<feature type="domain" description="Phosphoadenosine phosphosulphate reductase" evidence="15">
    <location>
        <begin position="34"/>
        <end position="208"/>
    </location>
</feature>
<feature type="binding site" evidence="14">
    <location>
        <position position="202"/>
    </location>
    <ligand>
        <name>[4Fe-4S] cluster</name>
        <dbReference type="ChEBI" id="CHEBI:49883"/>
    </ligand>
</feature>
<evidence type="ECO:0000256" key="13">
    <source>
        <dbReference type="ARBA" id="ARBA00048441"/>
    </source>
</evidence>
<evidence type="ECO:0000256" key="7">
    <source>
        <dbReference type="ARBA" id="ARBA00024298"/>
    </source>
</evidence>
<evidence type="ECO:0000256" key="3">
    <source>
        <dbReference type="ARBA" id="ARBA00022723"/>
    </source>
</evidence>
<dbReference type="PANTHER" id="PTHR46482">
    <property type="entry name" value="5'-ADENYLYLSULFATE REDUCTASE 3, CHLOROPLASTIC"/>
    <property type="match status" value="1"/>
</dbReference>
<dbReference type="EC" id="1.8.4.10" evidence="9 14"/>
<feature type="active site" description="Nucleophile; cysteine thiosulfonate intermediate" evidence="14">
    <location>
        <position position="229"/>
    </location>
</feature>
<evidence type="ECO:0000256" key="6">
    <source>
        <dbReference type="ARBA" id="ARBA00023014"/>
    </source>
</evidence>
<evidence type="ECO:0000259" key="15">
    <source>
        <dbReference type="Pfam" id="PF01507"/>
    </source>
</evidence>
<dbReference type="Pfam" id="PF01507">
    <property type="entry name" value="PAPS_reduct"/>
    <property type="match status" value="1"/>
</dbReference>
<dbReference type="HAMAP" id="MF_00063">
    <property type="entry name" value="CysH"/>
    <property type="match status" value="1"/>
</dbReference>
<comment type="catalytic activity">
    <reaction evidence="13 14">
        <text>[thioredoxin]-disulfide + sulfite + AMP + 2 H(+) = adenosine 5'-phosphosulfate + [thioredoxin]-dithiol</text>
        <dbReference type="Rhea" id="RHEA:21976"/>
        <dbReference type="Rhea" id="RHEA-COMP:10698"/>
        <dbReference type="Rhea" id="RHEA-COMP:10700"/>
        <dbReference type="ChEBI" id="CHEBI:15378"/>
        <dbReference type="ChEBI" id="CHEBI:17359"/>
        <dbReference type="ChEBI" id="CHEBI:29950"/>
        <dbReference type="ChEBI" id="CHEBI:50058"/>
        <dbReference type="ChEBI" id="CHEBI:58243"/>
        <dbReference type="ChEBI" id="CHEBI:456215"/>
        <dbReference type="EC" id="1.8.4.10"/>
    </reaction>
</comment>
<evidence type="ECO:0000256" key="11">
    <source>
        <dbReference type="ARBA" id="ARBA00030894"/>
    </source>
</evidence>
<keyword evidence="4 14" id="KW-0560">Oxidoreductase</keyword>
<keyword evidence="17" id="KW-1185">Reference proteome</keyword>
<keyword evidence="6 14" id="KW-0411">Iron-sulfur</keyword>
<dbReference type="SUPFAM" id="SSF52402">
    <property type="entry name" value="Adenine nucleotide alpha hydrolases-like"/>
    <property type="match status" value="1"/>
</dbReference>
<dbReference type="InterPro" id="IPR004511">
    <property type="entry name" value="PAPS/APS_Rdtase"/>
</dbReference>
<keyword evidence="5 14" id="KW-0408">Iron</keyword>
<sequence length="241" mass="27835">MIQQNQIEELSKRIDDLSAAEAMGLLCDLFPGEVVFSTSLGQEDQVITQIIAKNQLPVEIFTLDTGRLFYETYDLLAKTIIKYSLDIKTYYPNTHSVEKFVREKGINSFYESVENRKSCCYIRKVEPLKRALEGKSIWITGLRAEQSPNRKNMKKLEWDEGNHILKFNPLLDWTMDGMLEYIKENKIPYNPLHDKGYISIGCAPCTRAIEPGEDPRAGRWWWEASHKECGLHESSPVIQKN</sequence>
<comment type="subcellular location">
    <subcellularLocation>
        <location evidence="14">Cytoplasm</location>
    </subcellularLocation>
</comment>
<evidence type="ECO:0000256" key="10">
    <source>
        <dbReference type="ARBA" id="ARBA00029514"/>
    </source>
</evidence>
<dbReference type="InterPro" id="IPR014729">
    <property type="entry name" value="Rossmann-like_a/b/a_fold"/>
</dbReference>
<comment type="pathway">
    <text evidence="8 14">Sulfur metabolism; hydrogen sulfide biosynthesis; sulfite from sulfate.</text>
</comment>
<proteinExistence type="inferred from homology"/>
<dbReference type="InterPro" id="IPR002500">
    <property type="entry name" value="PAPS_reduct_dom"/>
</dbReference>
<keyword evidence="2 14" id="KW-0963">Cytoplasm</keyword>
<dbReference type="CDD" id="cd23945">
    <property type="entry name" value="PAPS_reductase"/>
    <property type="match status" value="1"/>
</dbReference>
<evidence type="ECO:0000313" key="17">
    <source>
        <dbReference type="Proteomes" id="UP001595818"/>
    </source>
</evidence>
<dbReference type="InterPro" id="IPR011798">
    <property type="entry name" value="APS_reductase"/>
</dbReference>
<dbReference type="GO" id="GO:0004604">
    <property type="term" value="F:phosphoadenylyl-sulfate reductase (thioredoxin) activity"/>
    <property type="evidence" value="ECO:0007669"/>
    <property type="project" value="UniProtKB-EC"/>
</dbReference>
<dbReference type="NCBIfam" id="TIGR02055">
    <property type="entry name" value="APS_reductase"/>
    <property type="match status" value="1"/>
</dbReference>
<evidence type="ECO:0000256" key="2">
    <source>
        <dbReference type="ARBA" id="ARBA00022490"/>
    </source>
</evidence>
<evidence type="ECO:0000256" key="9">
    <source>
        <dbReference type="ARBA" id="ARBA00024386"/>
    </source>
</evidence>
<reference evidence="17" key="1">
    <citation type="journal article" date="2019" name="Int. J. Syst. Evol. Microbiol.">
        <title>The Global Catalogue of Microorganisms (GCM) 10K type strain sequencing project: providing services to taxonomists for standard genome sequencing and annotation.</title>
        <authorList>
            <consortium name="The Broad Institute Genomics Platform"/>
            <consortium name="The Broad Institute Genome Sequencing Center for Infectious Disease"/>
            <person name="Wu L."/>
            <person name="Ma J."/>
        </authorList>
    </citation>
    <scope>NUCLEOTIDE SEQUENCE [LARGE SCALE GENOMIC DNA]</scope>
    <source>
        <strain evidence="17">CGMCC 4.7466</strain>
    </source>
</reference>
<organism evidence="16 17">
    <name type="scientific">Negadavirga shengliensis</name>
    <dbReference type="NCBI Taxonomy" id="1389218"/>
    <lineage>
        <taxon>Bacteria</taxon>
        <taxon>Pseudomonadati</taxon>
        <taxon>Bacteroidota</taxon>
        <taxon>Cytophagia</taxon>
        <taxon>Cytophagales</taxon>
        <taxon>Cyclobacteriaceae</taxon>
        <taxon>Negadavirga</taxon>
    </lineage>
</organism>
<evidence type="ECO:0000256" key="4">
    <source>
        <dbReference type="ARBA" id="ARBA00023002"/>
    </source>
</evidence>
<evidence type="ECO:0000256" key="12">
    <source>
        <dbReference type="ARBA" id="ARBA00032041"/>
    </source>
</evidence>
<comment type="caution">
    <text evidence="16">The sequence shown here is derived from an EMBL/GenBank/DDBJ whole genome shotgun (WGS) entry which is preliminary data.</text>
</comment>
<protein>
    <recommendedName>
        <fullName evidence="10 14">Adenosine 5'-phosphosulfate reductase</fullName>
        <shortName evidence="14">APS reductase</shortName>
        <ecNumber evidence="9 14">1.8.4.10</ecNumber>
    </recommendedName>
    <alternativeName>
        <fullName evidence="12 14">5'-adenylylsulfate reductase</fullName>
    </alternativeName>
    <alternativeName>
        <fullName evidence="11 14">Thioredoxin-dependent 5'-adenylylsulfate reductase</fullName>
    </alternativeName>
</protein>
<dbReference type="PANTHER" id="PTHR46482:SF9">
    <property type="entry name" value="5'-ADENYLYLSULFATE REDUCTASE 1, CHLOROPLASTIC"/>
    <property type="match status" value="1"/>
</dbReference>
<accession>A0ABV9SY97</accession>
<evidence type="ECO:0000256" key="5">
    <source>
        <dbReference type="ARBA" id="ARBA00023004"/>
    </source>
</evidence>
<feature type="binding site" evidence="14">
    <location>
        <position position="205"/>
    </location>
    <ligand>
        <name>[4Fe-4S] cluster</name>
        <dbReference type="ChEBI" id="CHEBI:49883"/>
    </ligand>
</feature>
<dbReference type="NCBIfam" id="NF002537">
    <property type="entry name" value="PRK02090.1"/>
    <property type="match status" value="1"/>
</dbReference>
<dbReference type="Proteomes" id="UP001595818">
    <property type="component" value="Unassembled WGS sequence"/>
</dbReference>
<dbReference type="PIRSF" id="PIRSF000857">
    <property type="entry name" value="PAPS_reductase"/>
    <property type="match status" value="1"/>
</dbReference>
<comment type="similarity">
    <text evidence="1 14">Belongs to the PAPS reductase family. CysH subfamily.</text>
</comment>
<gene>
    <name evidence="14" type="primary">cysH</name>
    <name evidence="16" type="ORF">ACFPFU_06000</name>
</gene>
<name>A0ABV9SY97_9BACT</name>
<dbReference type="Gene3D" id="3.40.50.620">
    <property type="entry name" value="HUPs"/>
    <property type="match status" value="1"/>
</dbReference>
<feature type="binding site" evidence="14">
    <location>
        <position position="119"/>
    </location>
    <ligand>
        <name>[4Fe-4S] cluster</name>
        <dbReference type="ChEBI" id="CHEBI:49883"/>
    </ligand>
</feature>
<evidence type="ECO:0000256" key="1">
    <source>
        <dbReference type="ARBA" id="ARBA00009732"/>
    </source>
</evidence>